<evidence type="ECO:0000313" key="2">
    <source>
        <dbReference type="EMBL" id="ELZ31306.1"/>
    </source>
</evidence>
<dbReference type="PATRIC" id="fig|1227487.5.peg.1689"/>
<dbReference type="SUPFAM" id="SSF52402">
    <property type="entry name" value="Adenine nucleotide alpha hydrolases-like"/>
    <property type="match status" value="1"/>
</dbReference>
<organism evidence="2 3">
    <name type="scientific">Halogeometricum pallidum JCM 14848</name>
    <dbReference type="NCBI Taxonomy" id="1227487"/>
    <lineage>
        <taxon>Archaea</taxon>
        <taxon>Methanobacteriati</taxon>
        <taxon>Methanobacteriota</taxon>
        <taxon>Stenosarchaea group</taxon>
        <taxon>Halobacteria</taxon>
        <taxon>Halobacteriales</taxon>
        <taxon>Haloferacaceae</taxon>
        <taxon>Halogeometricum</taxon>
    </lineage>
</organism>
<dbReference type="InterPro" id="IPR014729">
    <property type="entry name" value="Rossmann-like_a/b/a_fold"/>
</dbReference>
<dbReference type="EMBL" id="AOIV01000021">
    <property type="protein sequence ID" value="ELZ31306.1"/>
    <property type="molecule type" value="Genomic_DNA"/>
</dbReference>
<dbReference type="eggNOG" id="arCOG03050">
    <property type="taxonomic scope" value="Archaea"/>
</dbReference>
<evidence type="ECO:0000313" key="3">
    <source>
        <dbReference type="Proteomes" id="UP000011513"/>
    </source>
</evidence>
<comment type="caution">
    <text evidence="2">The sequence shown here is derived from an EMBL/GenBank/DDBJ whole genome shotgun (WGS) entry which is preliminary data.</text>
</comment>
<protein>
    <submittedName>
        <fullName evidence="2">UspA domain protein</fullName>
    </submittedName>
</protein>
<keyword evidence="3" id="KW-1185">Reference proteome</keyword>
<feature type="domain" description="UspA" evidence="1">
    <location>
        <begin position="58"/>
        <end position="139"/>
    </location>
</feature>
<reference evidence="2 3" key="1">
    <citation type="journal article" date="2014" name="PLoS Genet.">
        <title>Phylogenetically driven sequencing of extremely halophilic archaea reveals strategies for static and dynamic osmo-response.</title>
        <authorList>
            <person name="Becker E.A."/>
            <person name="Seitzer P.M."/>
            <person name="Tritt A."/>
            <person name="Larsen D."/>
            <person name="Krusor M."/>
            <person name="Yao A.I."/>
            <person name="Wu D."/>
            <person name="Madern D."/>
            <person name="Eisen J.A."/>
            <person name="Darling A.E."/>
            <person name="Facciotti M.T."/>
        </authorList>
    </citation>
    <scope>NUCLEOTIDE SEQUENCE [LARGE SCALE GENOMIC DNA]</scope>
    <source>
        <strain evidence="2 3">JCM 14848</strain>
    </source>
</reference>
<dbReference type="Pfam" id="PF00582">
    <property type="entry name" value="Usp"/>
    <property type="match status" value="1"/>
</dbReference>
<dbReference type="Proteomes" id="UP000011513">
    <property type="component" value="Unassembled WGS sequence"/>
</dbReference>
<dbReference type="CDD" id="cd00293">
    <property type="entry name" value="USP-like"/>
    <property type="match status" value="1"/>
</dbReference>
<sequence>MPVGAVASERIRVMTTILLCADTDVERVADQVESLTTLPLDPDRVRVVVYHVFRADGEGADAGKLKSVARAVEALEAAGFEVAVEQSNGDAVREILDAAEAFDADLLSLAGRRKSPAGKALFGSVAQQVSLRSDRPVLFCSPD</sequence>
<dbReference type="InParanoid" id="M0D729"/>
<dbReference type="InterPro" id="IPR006016">
    <property type="entry name" value="UspA"/>
</dbReference>
<gene>
    <name evidence="2" type="ORF">C474_08372</name>
</gene>
<dbReference type="AlphaFoldDB" id="M0D729"/>
<name>M0D729_HALPD</name>
<dbReference type="Gene3D" id="3.40.50.620">
    <property type="entry name" value="HUPs"/>
    <property type="match status" value="1"/>
</dbReference>
<accession>M0D729</accession>
<evidence type="ECO:0000259" key="1">
    <source>
        <dbReference type="Pfam" id="PF00582"/>
    </source>
</evidence>
<proteinExistence type="predicted"/>